<dbReference type="GO" id="GO:0006397">
    <property type="term" value="P:mRNA processing"/>
    <property type="evidence" value="ECO:0007669"/>
    <property type="project" value="UniProtKB-KW"/>
</dbReference>
<evidence type="ECO:0000256" key="4">
    <source>
        <dbReference type="SAM" id="MobiDB-lite"/>
    </source>
</evidence>
<dbReference type="PANTHER" id="PTHR15245">
    <property type="entry name" value="SYMPLEKIN-RELATED"/>
    <property type="match status" value="1"/>
</dbReference>
<feature type="region of interest" description="Disordered" evidence="4">
    <location>
        <begin position="398"/>
        <end position="511"/>
    </location>
</feature>
<feature type="domain" description="Symplekin/Pta1 N-terminal" evidence="5">
    <location>
        <begin position="116"/>
        <end position="398"/>
    </location>
</feature>
<organism evidence="7 8">
    <name type="scientific">Mesocestoides corti</name>
    <name type="common">Flatworm</name>
    <dbReference type="NCBI Taxonomy" id="53468"/>
    <lineage>
        <taxon>Eukaryota</taxon>
        <taxon>Metazoa</taxon>
        <taxon>Spiralia</taxon>
        <taxon>Lophotrochozoa</taxon>
        <taxon>Platyhelminthes</taxon>
        <taxon>Cestoda</taxon>
        <taxon>Eucestoda</taxon>
        <taxon>Cyclophyllidea</taxon>
        <taxon>Mesocestoididae</taxon>
        <taxon>Mesocestoides</taxon>
    </lineage>
</organism>
<feature type="region of interest" description="Disordered" evidence="4">
    <location>
        <begin position="1646"/>
        <end position="1733"/>
    </location>
</feature>
<dbReference type="Pfam" id="PF12295">
    <property type="entry name" value="Symplekin_C"/>
    <property type="match status" value="2"/>
</dbReference>
<gene>
    <name evidence="7" type="ORF">MCOS_LOCUS8327</name>
</gene>
<comment type="subcellular location">
    <subcellularLocation>
        <location evidence="1">Nucleus</location>
    </subcellularLocation>
</comment>
<evidence type="ECO:0000313" key="7">
    <source>
        <dbReference type="EMBL" id="VDD82324.1"/>
    </source>
</evidence>
<feature type="region of interest" description="Disordered" evidence="4">
    <location>
        <begin position="886"/>
        <end position="918"/>
    </location>
</feature>
<reference evidence="7 8" key="1">
    <citation type="submission" date="2018-10" db="EMBL/GenBank/DDBJ databases">
        <authorList>
            <consortium name="Pathogen Informatics"/>
        </authorList>
    </citation>
    <scope>NUCLEOTIDE SEQUENCE [LARGE SCALE GENOMIC DNA]</scope>
</reference>
<keyword evidence="2" id="KW-0507">mRNA processing</keyword>
<evidence type="ECO:0000256" key="2">
    <source>
        <dbReference type="ARBA" id="ARBA00022664"/>
    </source>
</evidence>
<feature type="compositionally biased region" description="Acidic residues" evidence="4">
    <location>
        <begin position="461"/>
        <end position="470"/>
    </location>
</feature>
<dbReference type="InterPro" id="IPR032460">
    <property type="entry name" value="Symplekin/Pta1_N"/>
</dbReference>
<sequence length="1733" mass="189377">VAGILRTASYARDTQERLDCLRKVRELIISHDRSLLDSFFEEVVAFQHYANTEVRKFIIKFIEDACFLFFPCAISSDFAFPCFHSLIDASFIQKSIGCLSHLFNIALHSEPPYSNLLRSVIATLGPLYSRALTRAVKSGFIESGAVTGGGIQSGSLADTSLETFRSVIAFKDEVIRLLLPSSVPVIPGSSTLPPATLNRLCANISDAARADIIKFIEVVIVQQSRRTPMSVVLAKTKEITLDQIPDMPNSLLKTIIDSSTAASSATQLPGICLVRPRRLADEAERLVNGLANLPLKQGDENALRSVVTSPVFDAIVDSLISIARQRPQFFDRALQAFETIHVNLPPHFTQTQVGSARQKLKSALICLLRHPATTSEFRSRIMILLSDLGVTQQEISGVLGISSPPPPLSSSSSRLKTSNDFQDEHNFEKSPSARPEDQLRAGVEGLKRPHQSEASAFGNFGEEEDDEDDEGGKSRTSSTSTDERNRFSGSSLLRPPLSKKPKKQTAASADGVPSIEDVTGALVSKLTPANVADLVLLSMVTLPGRMPAAFNATYTPIAAAGTATQVRHLARLLAAQLVVWVTGEDDKGINKENRSLLAQLLEESPNADADASATKKSGSRSRKTKVDEDDEVAFMKEHAARVHNTAKPMNISVVGRSGSVGDAGGGLLMSPTAGPPTPLFNPTVPPPLFTGPTKPPISTPHHVTPARPFSLEAVITALPIESQRSLARDAYLRILCEDVARNRAPVSEESLKTAGHPDLPAQDAARIKLLCRLPSKRFGSGDLFPRAYPHHSFLFGPSGLCAFRLLHWTNPLSVLINHAMQNLKEGFELLTNLLMHVYSYFRGFMVAGALGDDITTQKSDDTDETRLLLESQRQLRALQARVCAADDDEEEEGKSDAEERAASPSASVSGETKPPLAAVGGVRGGGGGGGVLCEELSSFAFYDAVLTDILNRLSDVEIKETYFGRFMLEAPLLTPNSMAVLKRYCTVPEQAPFGFQVLRSLIELRQTDQRKELLDLLLSFCSIEEHKIRKAALKATCQLADSQAKWEKLIEVGFVRERRFGNECWGLDAWKWCIALQDHATAQLKNVLSPHPTAEMFATLLTKPTITPQWTDEACQACAHLLLGLMPRNPGKLLLTLAEVYVGACDSICEIGLHSPHLLHLIDNCPVGAETLVTRMIHILTDPRTAFSHLPTKPTTTVSAGRSTSHPNFPVMPPPALVESVRRMYMTRVHDVRCLIPVIVGLTKQEVISALPKLVQLNEKVLKEVISRLLHGEHLPPLPRHSEQSPSVATLPAPDPRHPELVPVPNESVVGPVTPEELLVAIHLLEFAKDPNLPPSDTPGESSTNHGKPLSSTSFSSLSRLFPIPTAKPYIEIRVILQACLHCFAERQLYTQERLSAAIGQLLDRPVLPTLFIRTVMQALALYPRLAGYVINVLFRLIQKQVRAPAASTSKVWKSAVLWDGFIRCCVKTQPQSYQVLLQLPPQQLQSVFAKEPTLRAQVRRYVDNFSSAQRTHISRAVFDVLEREASPMKPATATTSDVSPAAATTTPSASATPVKTPTEQVKKEVDADTADASPLSSGSATPVRDEVEEKTFSDRPQTTKLEPREGGDEEKEEDNQRYTGDSLSPPSIVTNKPSVSAIKVLIQPKAPAFNEPMVVEEESYSPPLLHSTSRASTKRVEPDDRDGETASRRVRRHAMDEDKPDTDKERLEVAASTRHDQETPPKNPDGGSPTSR</sequence>
<feature type="compositionally biased region" description="Basic and acidic residues" evidence="4">
    <location>
        <begin position="434"/>
        <end position="451"/>
    </location>
</feature>
<dbReference type="InterPro" id="IPR011989">
    <property type="entry name" value="ARM-like"/>
</dbReference>
<evidence type="ECO:0000313" key="8">
    <source>
        <dbReference type="Proteomes" id="UP000267029"/>
    </source>
</evidence>
<feature type="domain" description="Symplekin C-terminal" evidence="6">
    <location>
        <begin position="1355"/>
        <end position="1491"/>
    </location>
</feature>
<keyword evidence="8" id="KW-1185">Reference proteome</keyword>
<feature type="compositionally biased region" description="Low complexity" evidence="4">
    <location>
        <begin position="1531"/>
        <end position="1559"/>
    </location>
</feature>
<feature type="domain" description="Symplekin C-terminal" evidence="6">
    <location>
        <begin position="1231"/>
        <end position="1330"/>
    </location>
</feature>
<accession>A0A0R3UL00</accession>
<feature type="non-terminal residue" evidence="7">
    <location>
        <position position="1"/>
    </location>
</feature>
<dbReference type="STRING" id="53468.A0A0R3UL00"/>
<evidence type="ECO:0008006" key="9">
    <source>
        <dbReference type="Google" id="ProtNLM"/>
    </source>
</evidence>
<dbReference type="Pfam" id="PF11935">
    <property type="entry name" value="SYMPK_PTA1_N"/>
    <property type="match status" value="1"/>
</dbReference>
<dbReference type="EMBL" id="UXSR01005493">
    <property type="protein sequence ID" value="VDD82324.1"/>
    <property type="molecule type" value="Genomic_DNA"/>
</dbReference>
<feature type="compositionally biased region" description="Basic and acidic residues" evidence="4">
    <location>
        <begin position="1584"/>
        <end position="1594"/>
    </location>
</feature>
<dbReference type="InterPro" id="IPR021850">
    <property type="entry name" value="Symplekin/Pta1"/>
</dbReference>
<feature type="region of interest" description="Disordered" evidence="4">
    <location>
        <begin position="1274"/>
        <end position="1307"/>
    </location>
</feature>
<keyword evidence="3" id="KW-0539">Nucleus</keyword>
<evidence type="ECO:0000256" key="3">
    <source>
        <dbReference type="ARBA" id="ARBA00023242"/>
    </source>
</evidence>
<feature type="compositionally biased region" description="Basic and acidic residues" evidence="4">
    <location>
        <begin position="1675"/>
        <end position="1720"/>
    </location>
</feature>
<name>A0A0R3UL00_MESCO</name>
<protein>
    <recommendedName>
        <fullName evidence="9">Symplekin C-terminal domain-containing protein</fullName>
    </recommendedName>
</protein>
<proteinExistence type="predicted"/>
<dbReference type="GO" id="GO:0005847">
    <property type="term" value="C:mRNA cleavage and polyadenylation specificity factor complex"/>
    <property type="evidence" value="ECO:0007669"/>
    <property type="project" value="TreeGrafter"/>
</dbReference>
<feature type="compositionally biased region" description="Polar residues" evidence="4">
    <location>
        <begin position="1618"/>
        <end position="1631"/>
    </location>
</feature>
<dbReference type="Gene3D" id="1.25.10.10">
    <property type="entry name" value="Leucine-rich Repeat Variant"/>
    <property type="match status" value="1"/>
</dbReference>
<dbReference type="OrthoDB" id="331600at2759"/>
<evidence type="ECO:0000259" key="5">
    <source>
        <dbReference type="Pfam" id="PF11935"/>
    </source>
</evidence>
<feature type="region of interest" description="Disordered" evidence="4">
    <location>
        <begin position="1331"/>
        <end position="1355"/>
    </location>
</feature>
<dbReference type="Proteomes" id="UP000267029">
    <property type="component" value="Unassembled WGS sequence"/>
</dbReference>
<dbReference type="InterPro" id="IPR022075">
    <property type="entry name" value="Symplekin_C"/>
</dbReference>
<dbReference type="PANTHER" id="PTHR15245:SF20">
    <property type="entry name" value="SYMPLEKIN"/>
    <property type="match status" value="1"/>
</dbReference>
<evidence type="ECO:0000259" key="6">
    <source>
        <dbReference type="Pfam" id="PF12295"/>
    </source>
</evidence>
<evidence type="ECO:0000256" key="1">
    <source>
        <dbReference type="ARBA" id="ARBA00004123"/>
    </source>
</evidence>
<feature type="region of interest" description="Disordered" evidence="4">
    <location>
        <begin position="602"/>
        <end position="629"/>
    </location>
</feature>
<feature type="region of interest" description="Disordered" evidence="4">
    <location>
        <begin position="1529"/>
        <end position="1631"/>
    </location>
</feature>